<feature type="transmembrane region" description="Helical" evidence="7">
    <location>
        <begin position="197"/>
        <end position="216"/>
    </location>
</feature>
<feature type="transmembrane region" description="Helical" evidence="7">
    <location>
        <begin position="20"/>
        <end position="37"/>
    </location>
</feature>
<dbReference type="EC" id="2.7.13.3" evidence="2"/>
<keyword evidence="5 9" id="KW-0418">Kinase</keyword>
<keyword evidence="3" id="KW-0597">Phosphoprotein</keyword>
<dbReference type="PANTHER" id="PTHR43711:SF26">
    <property type="entry name" value="SENSOR HISTIDINE KINASE RCSC"/>
    <property type="match status" value="1"/>
</dbReference>
<dbReference type="CDD" id="cd00075">
    <property type="entry name" value="HATPase"/>
    <property type="match status" value="1"/>
</dbReference>
<dbReference type="RefSeq" id="WP_379905070.1">
    <property type="nucleotide sequence ID" value="NZ_JBHRTR010000036.1"/>
</dbReference>
<keyword evidence="7" id="KW-0472">Membrane</keyword>
<proteinExistence type="predicted"/>
<dbReference type="PROSITE" id="PS50109">
    <property type="entry name" value="HIS_KIN"/>
    <property type="match status" value="1"/>
</dbReference>
<evidence type="ECO:0000259" key="8">
    <source>
        <dbReference type="PROSITE" id="PS50109"/>
    </source>
</evidence>
<dbReference type="SMART" id="SM00388">
    <property type="entry name" value="HisKA"/>
    <property type="match status" value="1"/>
</dbReference>
<dbReference type="InterPro" id="IPR005467">
    <property type="entry name" value="His_kinase_dom"/>
</dbReference>
<keyword evidence="6" id="KW-0902">Two-component regulatory system</keyword>
<evidence type="ECO:0000256" key="5">
    <source>
        <dbReference type="ARBA" id="ARBA00022777"/>
    </source>
</evidence>
<dbReference type="SUPFAM" id="SSF55874">
    <property type="entry name" value="ATPase domain of HSP90 chaperone/DNA topoisomerase II/histidine kinase"/>
    <property type="match status" value="1"/>
</dbReference>
<keyword evidence="7" id="KW-1133">Transmembrane helix</keyword>
<sequence length="487" mass="52613">MNGPAVRRDAFLGRTLRLGSLLLAGAGSLLFLALFILSSRDLDRQQQSFGHAATTEAWVVHQLAIQFHKLQRVLALAQPGAGGTAVPGSGTGTDPAAAVAIQADLLWSRIDLLTSGPEVAPLAAMPETLEVQAALRRSLDRLEHLLPAIGRGEPAAIEEARALLAAEEDAVGRYAQDLLHREPKAMRADLQAQSERIELYLAVMLVLGLVFILSLGDEIRRNRRLARMARQSLELAQHESAAKSVFLATVSHEIRTPLNAISGFAELIERQPYGPVGNEKYLEYAQDIVASTAHLRGLLDDVTDAQLVVQGQISLQDEEIELRSFLAETLRIVRANCAGRYLPPRIETRVVALILRADRRRLRQVLINLVTNAIRYSEGQAEIRIEAGLAAGDLSIAVSDRGRGIPEADFERVFQPFQRGQQPAGTGAPGMGLGLTIVRSIMMAHGGSVRLESVAGSGTTVTLLIPADRVGRERPPGLSMMQGVAAE</sequence>
<name>A0ABV7L6F9_9PROT</name>
<keyword evidence="4" id="KW-0808">Transferase</keyword>
<dbReference type="CDD" id="cd00082">
    <property type="entry name" value="HisKA"/>
    <property type="match status" value="1"/>
</dbReference>
<dbReference type="SUPFAM" id="SSF47384">
    <property type="entry name" value="Homodimeric domain of signal transducing histidine kinase"/>
    <property type="match status" value="1"/>
</dbReference>
<dbReference type="InterPro" id="IPR036097">
    <property type="entry name" value="HisK_dim/P_sf"/>
</dbReference>
<evidence type="ECO:0000256" key="2">
    <source>
        <dbReference type="ARBA" id="ARBA00012438"/>
    </source>
</evidence>
<feature type="domain" description="Histidine kinase" evidence="8">
    <location>
        <begin position="249"/>
        <end position="469"/>
    </location>
</feature>
<dbReference type="PANTHER" id="PTHR43711">
    <property type="entry name" value="TWO-COMPONENT HISTIDINE KINASE"/>
    <property type="match status" value="1"/>
</dbReference>
<dbReference type="InterPro" id="IPR036890">
    <property type="entry name" value="HATPase_C_sf"/>
</dbReference>
<gene>
    <name evidence="9" type="ORF">ACFOGJ_23145</name>
</gene>
<keyword evidence="10" id="KW-1185">Reference proteome</keyword>
<evidence type="ECO:0000313" key="10">
    <source>
        <dbReference type="Proteomes" id="UP001595528"/>
    </source>
</evidence>
<evidence type="ECO:0000256" key="4">
    <source>
        <dbReference type="ARBA" id="ARBA00022679"/>
    </source>
</evidence>
<evidence type="ECO:0000256" key="7">
    <source>
        <dbReference type="SAM" id="Phobius"/>
    </source>
</evidence>
<keyword evidence="7" id="KW-0812">Transmembrane</keyword>
<dbReference type="GO" id="GO:0016301">
    <property type="term" value="F:kinase activity"/>
    <property type="evidence" value="ECO:0007669"/>
    <property type="project" value="UniProtKB-KW"/>
</dbReference>
<dbReference type="InterPro" id="IPR003594">
    <property type="entry name" value="HATPase_dom"/>
</dbReference>
<dbReference type="InterPro" id="IPR050736">
    <property type="entry name" value="Sensor_HK_Regulatory"/>
</dbReference>
<dbReference type="SMART" id="SM00387">
    <property type="entry name" value="HATPase_c"/>
    <property type="match status" value="1"/>
</dbReference>
<comment type="catalytic activity">
    <reaction evidence="1">
        <text>ATP + protein L-histidine = ADP + protein N-phospho-L-histidine.</text>
        <dbReference type="EC" id="2.7.13.3"/>
    </reaction>
</comment>
<comment type="caution">
    <text evidence="9">The sequence shown here is derived from an EMBL/GenBank/DDBJ whole genome shotgun (WGS) entry which is preliminary data.</text>
</comment>
<dbReference type="Gene3D" id="3.30.565.10">
    <property type="entry name" value="Histidine kinase-like ATPase, C-terminal domain"/>
    <property type="match status" value="1"/>
</dbReference>
<dbReference type="Gene3D" id="1.10.287.130">
    <property type="match status" value="1"/>
</dbReference>
<accession>A0ABV7L6F9</accession>
<dbReference type="Proteomes" id="UP001595528">
    <property type="component" value="Unassembled WGS sequence"/>
</dbReference>
<dbReference type="InterPro" id="IPR003661">
    <property type="entry name" value="HisK_dim/P_dom"/>
</dbReference>
<evidence type="ECO:0000256" key="1">
    <source>
        <dbReference type="ARBA" id="ARBA00000085"/>
    </source>
</evidence>
<dbReference type="Pfam" id="PF02518">
    <property type="entry name" value="HATPase_c"/>
    <property type="match status" value="1"/>
</dbReference>
<dbReference type="InterPro" id="IPR004358">
    <property type="entry name" value="Sig_transdc_His_kin-like_C"/>
</dbReference>
<reference evidence="10" key="1">
    <citation type="journal article" date="2019" name="Int. J. Syst. Evol. Microbiol.">
        <title>The Global Catalogue of Microorganisms (GCM) 10K type strain sequencing project: providing services to taxonomists for standard genome sequencing and annotation.</title>
        <authorList>
            <consortium name="The Broad Institute Genomics Platform"/>
            <consortium name="The Broad Institute Genome Sequencing Center for Infectious Disease"/>
            <person name="Wu L."/>
            <person name="Ma J."/>
        </authorList>
    </citation>
    <scope>NUCLEOTIDE SEQUENCE [LARGE SCALE GENOMIC DNA]</scope>
    <source>
        <strain evidence="10">KCTC 42964</strain>
    </source>
</reference>
<evidence type="ECO:0000256" key="6">
    <source>
        <dbReference type="ARBA" id="ARBA00023012"/>
    </source>
</evidence>
<dbReference type="Pfam" id="PF00512">
    <property type="entry name" value="HisKA"/>
    <property type="match status" value="1"/>
</dbReference>
<dbReference type="EMBL" id="JBHRTR010000036">
    <property type="protein sequence ID" value="MFC3230165.1"/>
    <property type="molecule type" value="Genomic_DNA"/>
</dbReference>
<dbReference type="PRINTS" id="PR00344">
    <property type="entry name" value="BCTRLSENSOR"/>
</dbReference>
<evidence type="ECO:0000313" key="9">
    <source>
        <dbReference type="EMBL" id="MFC3230165.1"/>
    </source>
</evidence>
<evidence type="ECO:0000256" key="3">
    <source>
        <dbReference type="ARBA" id="ARBA00022553"/>
    </source>
</evidence>
<organism evidence="9 10">
    <name type="scientific">Marinibaculum pumilum</name>
    <dbReference type="NCBI Taxonomy" id="1766165"/>
    <lineage>
        <taxon>Bacteria</taxon>
        <taxon>Pseudomonadati</taxon>
        <taxon>Pseudomonadota</taxon>
        <taxon>Alphaproteobacteria</taxon>
        <taxon>Rhodospirillales</taxon>
        <taxon>Rhodospirillaceae</taxon>
        <taxon>Marinibaculum</taxon>
    </lineage>
</organism>
<protein>
    <recommendedName>
        <fullName evidence="2">histidine kinase</fullName>
        <ecNumber evidence="2">2.7.13.3</ecNumber>
    </recommendedName>
</protein>